<keyword evidence="3" id="KW-1000">Mitochondrion outer membrane</keyword>
<evidence type="ECO:0000256" key="5">
    <source>
        <dbReference type="ARBA" id="ARBA00023128"/>
    </source>
</evidence>
<dbReference type="InterPro" id="IPR056653">
    <property type="entry name" value="DUF7751"/>
</dbReference>
<dbReference type="GO" id="GO:0005524">
    <property type="term" value="F:ATP binding"/>
    <property type="evidence" value="ECO:0007669"/>
    <property type="project" value="UniProtKB-KW"/>
</dbReference>
<dbReference type="InterPro" id="IPR003960">
    <property type="entry name" value="ATPase_AAA_CS"/>
</dbReference>
<dbReference type="OrthoDB" id="1883434at2759"/>
<organism evidence="8 9">
    <name type="scientific">Cicer arietinum</name>
    <name type="common">Chickpea</name>
    <name type="synonym">Garbanzo</name>
    <dbReference type="NCBI Taxonomy" id="3827"/>
    <lineage>
        <taxon>Eukaryota</taxon>
        <taxon>Viridiplantae</taxon>
        <taxon>Streptophyta</taxon>
        <taxon>Embryophyta</taxon>
        <taxon>Tracheophyta</taxon>
        <taxon>Spermatophyta</taxon>
        <taxon>Magnoliopsida</taxon>
        <taxon>eudicotyledons</taxon>
        <taxon>Gunneridae</taxon>
        <taxon>Pentapetalae</taxon>
        <taxon>rosids</taxon>
        <taxon>fabids</taxon>
        <taxon>Fabales</taxon>
        <taxon>Fabaceae</taxon>
        <taxon>Papilionoideae</taxon>
        <taxon>50 kb inversion clade</taxon>
        <taxon>NPAAA clade</taxon>
        <taxon>Hologalegina</taxon>
        <taxon>IRL clade</taxon>
        <taxon>Cicereae</taxon>
        <taxon>Cicer</taxon>
    </lineage>
</organism>
<dbReference type="Pfam" id="PF00004">
    <property type="entry name" value="AAA"/>
    <property type="match status" value="1"/>
</dbReference>
<feature type="compositionally biased region" description="Basic and acidic residues" evidence="6">
    <location>
        <begin position="423"/>
        <end position="434"/>
    </location>
</feature>
<feature type="compositionally biased region" description="Basic and acidic residues" evidence="6">
    <location>
        <begin position="712"/>
        <end position="726"/>
    </location>
</feature>
<feature type="region of interest" description="Disordered" evidence="6">
    <location>
        <begin position="712"/>
        <end position="743"/>
    </location>
</feature>
<evidence type="ECO:0000256" key="2">
    <source>
        <dbReference type="ARBA" id="ARBA00022741"/>
    </source>
</evidence>
<dbReference type="Pfam" id="PF24933">
    <property type="entry name" value="DUF7751"/>
    <property type="match status" value="1"/>
</dbReference>
<dbReference type="GO" id="GO:0005741">
    <property type="term" value="C:mitochondrial outer membrane"/>
    <property type="evidence" value="ECO:0007669"/>
    <property type="project" value="UniProtKB-SubCell"/>
</dbReference>
<dbReference type="GO" id="GO:0016887">
    <property type="term" value="F:ATP hydrolysis activity"/>
    <property type="evidence" value="ECO:0007669"/>
    <property type="project" value="InterPro"/>
</dbReference>
<evidence type="ECO:0000256" key="3">
    <source>
        <dbReference type="ARBA" id="ARBA00022787"/>
    </source>
</evidence>
<keyword evidence="2" id="KW-0547">Nucleotide-binding</keyword>
<protein>
    <submittedName>
        <fullName evidence="9">Uncharacterized protein LOC101505986</fullName>
    </submittedName>
</protein>
<sequence length="796" mass="89573">MEQKHVFLSALSVGVGLGVGLGRWVGVGGYPIPNSNEISEEQIVRELMNLVIDGKDSEITFDEFPYYLSDKIEILLTSAGFVHLRQFHLSMHAKKLSPISRAILLSGPAELYQQNLARALAHCFDSKLLLLDFTDFSLKMQNKYGCPGKEPDLKRSISEVTLEKVSSLFGSLSILPLMGAIRGTQLEQSSAIGNSINPPKLQKKAPTTPDMGPTSQSGPSHPAPLKCTNRFCFDEKLFLHSLYEVLVSISQSGSVILYIKDVDKIFLQSPRMYTLFQKLLKKLSGSVLILGSQIYDSENNCMEVDEKLTTLFPYYIEIKPPQDEALLKIWKDEVEEAMQETQLKDNRNHIAEVLASNDIDCNDWNSISDPDIMLLSNYIDEFAASAIFYHLVDFEHPEYRNGKLIISAMRLCQLVKLLQESESGERSEKDDKKDGAKKHIPIPKGTKKDSDIKDPEKEAEVPSYNEFEKRIRKEVIRANKIGVTFSDIGALDDVKETLQEVVMLPLRRPDIFKGSLLKPCRGVLLFGPPGTGKTMLAKAIANDAGASFINVSMSTLTSKLYGEDEKNVRALFSLAAKVAPTIIFIDEVDSMLGKRSESYEHEATRRIKNEFMSHWDGLLSKHDERILVLAATNRPFDLDEAIIRRFQRRIMVGLPSAESRERILKTVLANENHENIDFKELSTMTDGYSGSDLKNLCMTAAYRPVAELIQQEKEKDMKNKKRKEEAQTSEDASNATEDKEDQVIALRPLNMEDMRVAKNKVGASYAEGALMNQLKQWNELYGEGGSRKKEQLTYFL</sequence>
<dbReference type="SUPFAM" id="SSF52540">
    <property type="entry name" value="P-loop containing nucleoside triphosphate hydrolases"/>
    <property type="match status" value="1"/>
</dbReference>
<dbReference type="STRING" id="3827.A0A1S2XZT1"/>
<keyword evidence="3" id="KW-0472">Membrane</keyword>
<dbReference type="Proteomes" id="UP000087171">
    <property type="component" value="Chromosome Ca4"/>
</dbReference>
<feature type="region of interest" description="Disordered" evidence="6">
    <location>
        <begin position="196"/>
        <end position="222"/>
    </location>
</feature>
<dbReference type="AlphaFoldDB" id="A0A1S2XZT1"/>
<dbReference type="Gene3D" id="3.40.50.300">
    <property type="entry name" value="P-loop containing nucleotide triphosphate hydrolases"/>
    <property type="match status" value="1"/>
</dbReference>
<evidence type="ECO:0000256" key="1">
    <source>
        <dbReference type="ARBA" id="ARBA00004572"/>
    </source>
</evidence>
<dbReference type="InterPro" id="IPR003593">
    <property type="entry name" value="AAA+_ATPase"/>
</dbReference>
<dbReference type="KEGG" id="cam:101505986"/>
<dbReference type="SMART" id="SM00382">
    <property type="entry name" value="AAA"/>
    <property type="match status" value="1"/>
</dbReference>
<evidence type="ECO:0000259" key="7">
    <source>
        <dbReference type="SMART" id="SM00382"/>
    </source>
</evidence>
<dbReference type="InterPro" id="IPR041569">
    <property type="entry name" value="AAA_lid_3"/>
</dbReference>
<keyword evidence="5" id="KW-0496">Mitochondrion</keyword>
<dbReference type="PaxDb" id="3827-XP_004496507.1"/>
<gene>
    <name evidence="9" type="primary">LOC101505986</name>
</gene>
<dbReference type="FunFam" id="3.40.50.300:FF:000416">
    <property type="entry name" value="p-loop nucleoside triphosphate hydrolase superfamily protein"/>
    <property type="match status" value="1"/>
</dbReference>
<dbReference type="Pfam" id="PF17862">
    <property type="entry name" value="AAA_lid_3"/>
    <property type="match status" value="1"/>
</dbReference>
<feature type="region of interest" description="Disordered" evidence="6">
    <location>
        <begin position="422"/>
        <end position="459"/>
    </location>
</feature>
<dbReference type="InterPro" id="IPR027417">
    <property type="entry name" value="P-loop_NTPase"/>
</dbReference>
<comment type="subcellular location">
    <subcellularLocation>
        <location evidence="1">Mitochondrion outer membrane</location>
        <topology evidence="1">Single-pass membrane protein</topology>
    </subcellularLocation>
</comment>
<feature type="compositionally biased region" description="Basic and acidic residues" evidence="6">
    <location>
        <begin position="446"/>
        <end position="459"/>
    </location>
</feature>
<reference evidence="8" key="1">
    <citation type="journal article" date="2013" name="Nat. Biotechnol.">
        <title>Draft genome sequence of chickpea (Cicer arietinum) provides a resource for trait improvement.</title>
        <authorList>
            <person name="Varshney R.K."/>
            <person name="Song C."/>
            <person name="Saxena R.K."/>
            <person name="Azam S."/>
            <person name="Yu S."/>
            <person name="Sharpe A.G."/>
            <person name="Cannon S."/>
            <person name="Baek J."/>
            <person name="Rosen B.D."/>
            <person name="Tar'an B."/>
            <person name="Millan T."/>
            <person name="Zhang X."/>
            <person name="Ramsay L.D."/>
            <person name="Iwata A."/>
            <person name="Wang Y."/>
            <person name="Nelson W."/>
            <person name="Farmer A.D."/>
            <person name="Gaur P.M."/>
            <person name="Soderlund C."/>
            <person name="Penmetsa R.V."/>
            <person name="Xu C."/>
            <person name="Bharti A.K."/>
            <person name="He W."/>
            <person name="Winter P."/>
            <person name="Zhao S."/>
            <person name="Hane J.K."/>
            <person name="Carrasquilla-Garcia N."/>
            <person name="Condie J.A."/>
            <person name="Upadhyaya H.D."/>
            <person name="Luo M.C."/>
            <person name="Thudi M."/>
            <person name="Gowda C.L."/>
            <person name="Singh N.P."/>
            <person name="Lichtenzveig J."/>
            <person name="Gali K.K."/>
            <person name="Rubio J."/>
            <person name="Nadarajan N."/>
            <person name="Dolezel J."/>
            <person name="Bansal K.C."/>
            <person name="Xu X."/>
            <person name="Edwards D."/>
            <person name="Zhang G."/>
            <person name="Kahl G."/>
            <person name="Gil J."/>
            <person name="Singh K.B."/>
            <person name="Datta S.K."/>
            <person name="Jackson S.A."/>
            <person name="Wang J."/>
            <person name="Cook D.R."/>
        </authorList>
    </citation>
    <scope>NUCLEOTIDE SEQUENCE [LARGE SCALE GENOMIC DNA]</scope>
    <source>
        <strain evidence="8">cv. CDC Frontier</strain>
    </source>
</reference>
<feature type="domain" description="AAA+ ATPase" evidence="7">
    <location>
        <begin position="519"/>
        <end position="656"/>
    </location>
</feature>
<accession>A0A1S2XZT1</accession>
<dbReference type="RefSeq" id="XP_004496507.1">
    <property type="nucleotide sequence ID" value="XM_004496450.3"/>
</dbReference>
<dbReference type="PANTHER" id="PTHR45644:SF83">
    <property type="entry name" value="P-LOOP CONTAINING NUCLEOSIDE TRIPHOSPHATE HYDROLASES SUPERFAMILY PROTEIN"/>
    <property type="match status" value="1"/>
</dbReference>
<keyword evidence="8" id="KW-1185">Reference proteome</keyword>
<dbReference type="InterPro" id="IPR051701">
    <property type="entry name" value="Mito_OM_Translocase_MSP1"/>
</dbReference>
<reference evidence="9" key="2">
    <citation type="submission" date="2025-08" db="UniProtKB">
        <authorList>
            <consortium name="RefSeq"/>
        </authorList>
    </citation>
    <scope>IDENTIFICATION</scope>
    <source>
        <tissue evidence="9">Etiolated seedlings</tissue>
    </source>
</reference>
<keyword evidence="4" id="KW-0067">ATP-binding</keyword>
<dbReference type="Gene3D" id="1.10.8.60">
    <property type="match status" value="1"/>
</dbReference>
<evidence type="ECO:0000313" key="9">
    <source>
        <dbReference type="RefSeq" id="XP_004496507.1"/>
    </source>
</evidence>
<dbReference type="PANTHER" id="PTHR45644">
    <property type="entry name" value="AAA ATPASE, PUTATIVE (AFU_ORTHOLOGUE AFUA_2G12920)-RELATED-RELATED"/>
    <property type="match status" value="1"/>
</dbReference>
<dbReference type="eggNOG" id="KOG0737">
    <property type="taxonomic scope" value="Eukaryota"/>
</dbReference>
<dbReference type="InterPro" id="IPR003959">
    <property type="entry name" value="ATPase_AAA_core"/>
</dbReference>
<name>A0A1S2XZT1_CICAR</name>
<evidence type="ECO:0000256" key="6">
    <source>
        <dbReference type="SAM" id="MobiDB-lite"/>
    </source>
</evidence>
<dbReference type="GeneID" id="101505986"/>
<proteinExistence type="predicted"/>
<dbReference type="PROSITE" id="PS00674">
    <property type="entry name" value="AAA"/>
    <property type="match status" value="1"/>
</dbReference>
<evidence type="ECO:0000256" key="4">
    <source>
        <dbReference type="ARBA" id="ARBA00022840"/>
    </source>
</evidence>
<evidence type="ECO:0000313" key="8">
    <source>
        <dbReference type="Proteomes" id="UP000087171"/>
    </source>
</evidence>